<reference evidence="1" key="2">
    <citation type="submission" date="2023-02" db="EMBL/GenBank/DDBJ databases">
        <authorList>
            <person name="Lu C.-H."/>
        </authorList>
    </citation>
    <scope>NUCLEOTIDE SEQUENCE</scope>
    <source>
        <strain evidence="1">22TCCZM01-4</strain>
    </source>
</reference>
<reference evidence="1" key="1">
    <citation type="journal article" date="2023" name="Front. Microbiol.">
        <title>Ralstonia chuxiongensis sp. nov., Ralstonia mojiangensis sp. nov., and Ralstonia soli sp. nov., isolated from tobacco fields, are three novel species in the family Burkholderiaceae.</title>
        <authorList>
            <person name="Lu C.H."/>
            <person name="Zhang Y.Y."/>
            <person name="Jiang N."/>
            <person name="Chen W."/>
            <person name="Shao X."/>
            <person name="Zhao Z.M."/>
            <person name="Lu W.L."/>
            <person name="Hu X."/>
            <person name="Xi Y.X."/>
            <person name="Zou S.Y."/>
            <person name="Wei Q.J."/>
            <person name="Lin Z.L."/>
            <person name="Gong L."/>
            <person name="Gai X.T."/>
            <person name="Zhang L.Q."/>
            <person name="Li J.Y."/>
            <person name="Jin Y."/>
            <person name="Xia Z.Y."/>
        </authorList>
    </citation>
    <scope>NUCLEOTIDE SEQUENCE</scope>
    <source>
        <strain evidence="1">22TCCZM01-4</strain>
    </source>
</reference>
<dbReference type="Gene3D" id="2.60.200.60">
    <property type="match status" value="1"/>
</dbReference>
<dbReference type="InterPro" id="IPR008727">
    <property type="entry name" value="PAAR_motif"/>
</dbReference>
<dbReference type="Pfam" id="PF05488">
    <property type="entry name" value="PAAR_motif"/>
    <property type="match status" value="1"/>
</dbReference>
<dbReference type="Proteomes" id="UP001164374">
    <property type="component" value="Unassembled WGS sequence"/>
</dbReference>
<gene>
    <name evidence="1" type="ORF">N5I87_11985</name>
</gene>
<dbReference type="AlphaFoldDB" id="A0AAE3I3C5"/>
<evidence type="ECO:0000313" key="2">
    <source>
        <dbReference type="Proteomes" id="UP001164374"/>
    </source>
</evidence>
<comment type="caution">
    <text evidence="1">The sequence shown here is derived from an EMBL/GenBank/DDBJ whole genome shotgun (WGS) entry which is preliminary data.</text>
</comment>
<dbReference type="RefSeq" id="WP_260799615.1">
    <property type="nucleotide sequence ID" value="NZ_JAOCQJ010000003.1"/>
</dbReference>
<protein>
    <submittedName>
        <fullName evidence="1">PAAR domain-containing protein</fullName>
    </submittedName>
</protein>
<organism evidence="1 2">
    <name type="scientific">Ralstonia mojiangensis</name>
    <dbReference type="NCBI Taxonomy" id="2953895"/>
    <lineage>
        <taxon>Bacteria</taxon>
        <taxon>Pseudomonadati</taxon>
        <taxon>Pseudomonadota</taxon>
        <taxon>Betaproteobacteria</taxon>
        <taxon>Burkholderiales</taxon>
        <taxon>Burkholderiaceae</taxon>
        <taxon>Ralstonia</taxon>
    </lineage>
</organism>
<sequence length="138" mass="13560">MPSGQQPFIVVGDKTTHGGTVITGDMTSTMQGKPIARSGDMTVCPKCKGTFPILKGNGIVVDGAGNTYARHMDKTACGANLLASQATGLATEMVSGTGSPAGALAAQAATIAAPTTSGVCLSCLIKAAASGSSTVVRS</sequence>
<accession>A0AAE3I3C5</accession>
<dbReference type="CDD" id="cd14744">
    <property type="entry name" value="PAAR_CT_2"/>
    <property type="match status" value="1"/>
</dbReference>
<proteinExistence type="predicted"/>
<dbReference type="EMBL" id="JAOCQJ010000003">
    <property type="protein sequence ID" value="MCT7316724.1"/>
    <property type="molecule type" value="Genomic_DNA"/>
</dbReference>
<evidence type="ECO:0000313" key="1">
    <source>
        <dbReference type="EMBL" id="MCT7316724.1"/>
    </source>
</evidence>
<name>A0AAE3I3C5_9RALS</name>